<evidence type="ECO:0000256" key="1">
    <source>
        <dbReference type="SAM" id="MobiDB-lite"/>
    </source>
</evidence>
<feature type="compositionally biased region" description="Acidic residues" evidence="1">
    <location>
        <begin position="49"/>
        <end position="59"/>
    </location>
</feature>
<evidence type="ECO:0000313" key="3">
    <source>
        <dbReference type="Proteomes" id="UP001162156"/>
    </source>
</evidence>
<comment type="caution">
    <text evidence="2">The sequence shown here is derived from an EMBL/GenBank/DDBJ whole genome shotgun (WGS) entry which is preliminary data.</text>
</comment>
<keyword evidence="3" id="KW-1185">Reference proteome</keyword>
<proteinExistence type="predicted"/>
<feature type="compositionally biased region" description="Polar residues" evidence="1">
    <location>
        <begin position="60"/>
        <end position="75"/>
    </location>
</feature>
<dbReference type="Proteomes" id="UP001162156">
    <property type="component" value="Unassembled WGS sequence"/>
</dbReference>
<dbReference type="EMBL" id="JANEYF010000354">
    <property type="protein sequence ID" value="KAJ8970425.1"/>
    <property type="molecule type" value="Genomic_DNA"/>
</dbReference>
<reference evidence="2" key="1">
    <citation type="journal article" date="2023" name="Insect Mol. Biol.">
        <title>Genome sequencing provides insights into the evolution of gene families encoding plant cell wall-degrading enzymes in longhorned beetles.</title>
        <authorList>
            <person name="Shin N.R."/>
            <person name="Okamura Y."/>
            <person name="Kirsch R."/>
            <person name="Pauchet Y."/>
        </authorList>
    </citation>
    <scope>NUCLEOTIDE SEQUENCE</scope>
    <source>
        <strain evidence="2">RBIC_L_NR</strain>
    </source>
</reference>
<feature type="region of interest" description="Disordered" evidence="1">
    <location>
        <begin position="49"/>
        <end position="75"/>
    </location>
</feature>
<sequence length="151" mass="16921">MSNLYVLEAKVTSDDAYMLLDVIPSDGASVADDDEDWDDDVDLTNNIEIDDPVEDENMESDGNNNEDNTGNHCDNNVNTCDDDGITSDSLEYDIPLSLVMWNKKDFTPNLKQFKQIVGPNNVQGKSTPYEYFQCFANGNLLNGIVFQTDLY</sequence>
<name>A0AAV8ZSQ7_9CUCU</name>
<protein>
    <submittedName>
        <fullName evidence="2">Uncharacterized protein</fullName>
    </submittedName>
</protein>
<dbReference type="AlphaFoldDB" id="A0AAV8ZSQ7"/>
<organism evidence="2 3">
    <name type="scientific">Rhamnusium bicolor</name>
    <dbReference type="NCBI Taxonomy" id="1586634"/>
    <lineage>
        <taxon>Eukaryota</taxon>
        <taxon>Metazoa</taxon>
        <taxon>Ecdysozoa</taxon>
        <taxon>Arthropoda</taxon>
        <taxon>Hexapoda</taxon>
        <taxon>Insecta</taxon>
        <taxon>Pterygota</taxon>
        <taxon>Neoptera</taxon>
        <taxon>Endopterygota</taxon>
        <taxon>Coleoptera</taxon>
        <taxon>Polyphaga</taxon>
        <taxon>Cucujiformia</taxon>
        <taxon>Chrysomeloidea</taxon>
        <taxon>Cerambycidae</taxon>
        <taxon>Lepturinae</taxon>
        <taxon>Rhagiini</taxon>
        <taxon>Rhamnusium</taxon>
    </lineage>
</organism>
<gene>
    <name evidence="2" type="ORF">NQ314_001242</name>
</gene>
<evidence type="ECO:0000313" key="2">
    <source>
        <dbReference type="EMBL" id="KAJ8970425.1"/>
    </source>
</evidence>
<accession>A0AAV8ZSQ7</accession>